<evidence type="ECO:0000313" key="7">
    <source>
        <dbReference type="EMBL" id="TDE45062.1"/>
    </source>
</evidence>
<dbReference type="InterPro" id="IPR001123">
    <property type="entry name" value="LeuE-type"/>
</dbReference>
<reference evidence="7 8" key="1">
    <citation type="submission" date="2019-03" db="EMBL/GenBank/DDBJ databases">
        <title>Novel species of Flavobacterium.</title>
        <authorList>
            <person name="Liu Q."/>
            <person name="Xin Y.-H."/>
        </authorList>
    </citation>
    <scope>NUCLEOTIDE SEQUENCE [LARGE SCALE GENOMIC DNA]</scope>
    <source>
        <strain evidence="7 8">LB3P52</strain>
    </source>
</reference>
<feature type="transmembrane region" description="Helical" evidence="6">
    <location>
        <begin position="119"/>
        <end position="140"/>
    </location>
</feature>
<comment type="caution">
    <text evidence="7">The sequence shown here is derived from an EMBL/GenBank/DDBJ whole genome shotgun (WGS) entry which is preliminary data.</text>
</comment>
<comment type="subcellular location">
    <subcellularLocation>
        <location evidence="1">Cell membrane</location>
        <topology evidence="1">Multi-pass membrane protein</topology>
    </subcellularLocation>
</comment>
<dbReference type="Pfam" id="PF01810">
    <property type="entry name" value="LysE"/>
    <property type="match status" value="1"/>
</dbReference>
<evidence type="ECO:0000256" key="2">
    <source>
        <dbReference type="ARBA" id="ARBA00022475"/>
    </source>
</evidence>
<sequence>MIGIIHFETFLLAGILLNLTPGNDTIFILTKSIGQGRKAGIISALGIGTGSVVHTLLAAFGLSLIIAKSILLFNIIKYAGAAYLLYIGYKMLTDKSQLKTDGIALSSSVDYLKIYRDGIFTNILNPKVALFFIAFLPQFIDPTLKNTIVPFLTLGTTFIATGTVWCLILATFASAIFGKLKTNKKASTYINKVCGLTLIGLGIKVALTDRK</sequence>
<evidence type="ECO:0000313" key="8">
    <source>
        <dbReference type="Proteomes" id="UP000294814"/>
    </source>
</evidence>
<evidence type="ECO:0000256" key="4">
    <source>
        <dbReference type="ARBA" id="ARBA00022989"/>
    </source>
</evidence>
<dbReference type="PANTHER" id="PTHR30086:SF20">
    <property type="entry name" value="ARGININE EXPORTER PROTEIN ARGO-RELATED"/>
    <property type="match status" value="1"/>
</dbReference>
<name>A0A4R5FAB0_9FLAO</name>
<evidence type="ECO:0000256" key="6">
    <source>
        <dbReference type="SAM" id="Phobius"/>
    </source>
</evidence>
<evidence type="ECO:0000256" key="1">
    <source>
        <dbReference type="ARBA" id="ARBA00004651"/>
    </source>
</evidence>
<evidence type="ECO:0000256" key="5">
    <source>
        <dbReference type="ARBA" id="ARBA00023136"/>
    </source>
</evidence>
<keyword evidence="4 6" id="KW-1133">Transmembrane helix</keyword>
<protein>
    <submittedName>
        <fullName evidence="7">LysE family translocator</fullName>
    </submittedName>
</protein>
<keyword evidence="5 6" id="KW-0472">Membrane</keyword>
<accession>A0A4R5FAB0</accession>
<keyword evidence="8" id="KW-1185">Reference proteome</keyword>
<evidence type="ECO:0000256" key="3">
    <source>
        <dbReference type="ARBA" id="ARBA00022692"/>
    </source>
</evidence>
<organism evidence="7 8">
    <name type="scientific">Flavobacterium rhamnosiphilum</name>
    <dbReference type="NCBI Taxonomy" id="2541724"/>
    <lineage>
        <taxon>Bacteria</taxon>
        <taxon>Pseudomonadati</taxon>
        <taxon>Bacteroidota</taxon>
        <taxon>Flavobacteriia</taxon>
        <taxon>Flavobacteriales</taxon>
        <taxon>Flavobacteriaceae</taxon>
        <taxon>Flavobacterium</taxon>
    </lineage>
</organism>
<dbReference type="OrthoDB" id="9784202at2"/>
<dbReference type="PANTHER" id="PTHR30086">
    <property type="entry name" value="ARGININE EXPORTER PROTEIN ARGO"/>
    <property type="match status" value="1"/>
</dbReference>
<dbReference type="EMBL" id="SMLG01000004">
    <property type="protein sequence ID" value="TDE45062.1"/>
    <property type="molecule type" value="Genomic_DNA"/>
</dbReference>
<dbReference type="AlphaFoldDB" id="A0A4R5FAB0"/>
<gene>
    <name evidence="7" type="ORF">E0I26_07185</name>
</gene>
<dbReference type="GO" id="GO:0015171">
    <property type="term" value="F:amino acid transmembrane transporter activity"/>
    <property type="evidence" value="ECO:0007669"/>
    <property type="project" value="TreeGrafter"/>
</dbReference>
<feature type="transmembrane region" description="Helical" evidence="6">
    <location>
        <begin position="71"/>
        <end position="89"/>
    </location>
</feature>
<dbReference type="GO" id="GO:0005886">
    <property type="term" value="C:plasma membrane"/>
    <property type="evidence" value="ECO:0007669"/>
    <property type="project" value="UniProtKB-SubCell"/>
</dbReference>
<dbReference type="PIRSF" id="PIRSF006324">
    <property type="entry name" value="LeuE"/>
    <property type="match status" value="1"/>
</dbReference>
<keyword evidence="3 6" id="KW-0812">Transmembrane</keyword>
<keyword evidence="2" id="KW-1003">Cell membrane</keyword>
<proteinExistence type="predicted"/>
<dbReference type="Proteomes" id="UP000294814">
    <property type="component" value="Unassembled WGS sequence"/>
</dbReference>
<feature type="transmembrane region" description="Helical" evidence="6">
    <location>
        <begin position="41"/>
        <end position="65"/>
    </location>
</feature>
<feature type="transmembrane region" description="Helical" evidence="6">
    <location>
        <begin position="152"/>
        <end position="177"/>
    </location>
</feature>